<evidence type="ECO:0000259" key="3">
    <source>
        <dbReference type="Pfam" id="PF05227"/>
    </source>
</evidence>
<dbReference type="InterPro" id="IPR007891">
    <property type="entry name" value="CHASE3"/>
</dbReference>
<organism evidence="4 5">
    <name type="scientific">Methylobacterium radiotolerans</name>
    <dbReference type="NCBI Taxonomy" id="31998"/>
    <lineage>
        <taxon>Bacteria</taxon>
        <taxon>Pseudomonadati</taxon>
        <taxon>Pseudomonadota</taxon>
        <taxon>Alphaproteobacteria</taxon>
        <taxon>Hyphomicrobiales</taxon>
        <taxon>Methylobacteriaceae</taxon>
        <taxon>Methylobacterium</taxon>
    </lineage>
</organism>
<dbReference type="EMBL" id="JBEPNW010000002">
    <property type="protein sequence ID" value="MET3862911.1"/>
    <property type="molecule type" value="Genomic_DNA"/>
</dbReference>
<evidence type="ECO:0000313" key="5">
    <source>
        <dbReference type="Proteomes" id="UP001549119"/>
    </source>
</evidence>
<keyword evidence="1" id="KW-1133">Transmembrane helix</keyword>
<gene>
    <name evidence="4" type="ORF">ABIC20_000220</name>
</gene>
<protein>
    <submittedName>
        <fullName evidence="4">CHASE3 domain sensor protein</fullName>
    </submittedName>
</protein>
<evidence type="ECO:0000256" key="1">
    <source>
        <dbReference type="SAM" id="Phobius"/>
    </source>
</evidence>
<dbReference type="Pfam" id="PF05227">
    <property type="entry name" value="CHASE3"/>
    <property type="match status" value="1"/>
</dbReference>
<feature type="domain" description="CHASE3" evidence="3">
    <location>
        <begin position="26"/>
        <end position="162"/>
    </location>
</feature>
<feature type="transmembrane region" description="Helical" evidence="1">
    <location>
        <begin position="169"/>
        <end position="189"/>
    </location>
</feature>
<comment type="caution">
    <text evidence="4">The sequence shown here is derived from an EMBL/GenBank/DDBJ whole genome shotgun (WGS) entry which is preliminary data.</text>
</comment>
<feature type="chain" id="PRO_5045414535" evidence="2">
    <location>
        <begin position="22"/>
        <end position="231"/>
    </location>
</feature>
<accession>A0ABV2N8Z9</accession>
<reference evidence="4 5" key="1">
    <citation type="submission" date="2024-06" db="EMBL/GenBank/DDBJ databases">
        <title>Genomics of switchgrass bacterial isolates.</title>
        <authorList>
            <person name="Shade A."/>
        </authorList>
    </citation>
    <scope>NUCLEOTIDE SEQUENCE [LARGE SCALE GENOMIC DNA]</scope>
    <source>
        <strain evidence="4 5">PvP084</strain>
    </source>
</reference>
<keyword evidence="1" id="KW-0812">Transmembrane</keyword>
<evidence type="ECO:0000256" key="2">
    <source>
        <dbReference type="SAM" id="SignalP"/>
    </source>
</evidence>
<proteinExistence type="predicted"/>
<dbReference type="Proteomes" id="UP001549119">
    <property type="component" value="Unassembled WGS sequence"/>
</dbReference>
<evidence type="ECO:0000313" key="4">
    <source>
        <dbReference type="EMBL" id="MET3862911.1"/>
    </source>
</evidence>
<dbReference type="RefSeq" id="WP_029359254.1">
    <property type="nucleotide sequence ID" value="NZ_CP090579.1"/>
</dbReference>
<feature type="signal peptide" evidence="2">
    <location>
        <begin position="1"/>
        <end position="21"/>
    </location>
</feature>
<dbReference type="CDD" id="cd19410">
    <property type="entry name" value="HK9-like_sensor"/>
    <property type="match status" value="1"/>
</dbReference>
<sequence>MVVGFALLILAGLAAVVAALASADADAWAVHSAEVRRADARLSRLIQEAETGQRGYLLTGDLTYLDPFTTARRELPAAEAELRYLTGDNAEQQVRLDQLRPIIGEKVAELARTTERMQAGDQAGALTIVRTNAGRDLMRRIRTAIAEFDRAEIELQATRAEQAAFRRSILAAVIVTALCLAAALAWLVIRTDRHRARELRSVNDALRHEILQREQAEAQLHAQRPRQQWDA</sequence>
<keyword evidence="1" id="KW-0472">Membrane</keyword>
<keyword evidence="2" id="KW-0732">Signal</keyword>
<keyword evidence="5" id="KW-1185">Reference proteome</keyword>
<name>A0ABV2N8Z9_9HYPH</name>